<comment type="caution">
    <text evidence="1">The sequence shown here is derived from an EMBL/GenBank/DDBJ whole genome shotgun (WGS) entry which is preliminary data.</text>
</comment>
<sequence>MTEKSDEIMSTNERQAMNDRALVARTKRLELRIVLEEKIDCLIDGIVHNPKTKSNPEMVTAITGLLKVRLG</sequence>
<dbReference type="RefSeq" id="WP_094784339.1">
    <property type="nucleotide sequence ID" value="NZ_BEDT01000002.1"/>
</dbReference>
<dbReference type="EMBL" id="BEDT01000002">
    <property type="protein sequence ID" value="GAX47273.1"/>
    <property type="molecule type" value="Genomic_DNA"/>
</dbReference>
<dbReference type="AlphaFoldDB" id="A0A224XCB2"/>
<protein>
    <submittedName>
        <fullName evidence="1">Uncharacterized protein</fullName>
    </submittedName>
</protein>
<proteinExistence type="predicted"/>
<dbReference type="Proteomes" id="UP000218689">
    <property type="component" value="Unassembled WGS sequence"/>
</dbReference>
<name>A0A224XCB2_9LACT</name>
<keyword evidence="2" id="KW-1185">Reference proteome</keyword>
<reference evidence="2" key="1">
    <citation type="submission" date="2017-08" db="EMBL/GenBank/DDBJ databases">
        <title>Draft genome sequence of Lactococcus sp. strain Rs-Y01, isolated from the gut of the lower termite Reticulitermes speratus.</title>
        <authorList>
            <person name="Ohkuma M."/>
            <person name="Yuki M."/>
        </authorList>
    </citation>
    <scope>NUCLEOTIDE SEQUENCE [LARGE SCALE GENOMIC DNA]</scope>
    <source>
        <strain evidence="2">Rs-Y01</strain>
    </source>
</reference>
<accession>A0A224XCB2</accession>
<evidence type="ECO:0000313" key="1">
    <source>
        <dbReference type="EMBL" id="GAX47273.1"/>
    </source>
</evidence>
<evidence type="ECO:0000313" key="2">
    <source>
        <dbReference type="Proteomes" id="UP000218689"/>
    </source>
</evidence>
<organism evidence="1 2">
    <name type="scientific">Pseudolactococcus reticulitermitis</name>
    <dbReference type="NCBI Taxonomy" id="2025039"/>
    <lineage>
        <taxon>Bacteria</taxon>
        <taxon>Bacillati</taxon>
        <taxon>Bacillota</taxon>
        <taxon>Bacilli</taxon>
        <taxon>Lactobacillales</taxon>
        <taxon>Streptococcaceae</taxon>
        <taxon>Pseudolactococcus</taxon>
    </lineage>
</organism>
<gene>
    <name evidence="1" type="ORF">RsY01_872</name>
</gene>